<dbReference type="RefSeq" id="WP_341412593.1">
    <property type="nucleotide sequence ID" value="NZ_JBBUTH010000010.1"/>
</dbReference>
<proteinExistence type="predicted"/>
<evidence type="ECO:0008006" key="3">
    <source>
        <dbReference type="Google" id="ProtNLM"/>
    </source>
</evidence>
<dbReference type="EMBL" id="JBBUTH010000010">
    <property type="protein sequence ID" value="MEK8052863.1"/>
    <property type="molecule type" value="Genomic_DNA"/>
</dbReference>
<accession>A0ABU9CML8</accession>
<reference evidence="1 2" key="1">
    <citation type="submission" date="2024-04" db="EMBL/GenBank/DDBJ databases">
        <title>Novel species of the genus Ideonella isolated from streams.</title>
        <authorList>
            <person name="Lu H."/>
        </authorList>
    </citation>
    <scope>NUCLEOTIDE SEQUENCE [LARGE SCALE GENOMIC DNA]</scope>
    <source>
        <strain evidence="1 2">DXS22W</strain>
    </source>
</reference>
<evidence type="ECO:0000313" key="1">
    <source>
        <dbReference type="EMBL" id="MEK8052863.1"/>
    </source>
</evidence>
<protein>
    <recommendedName>
        <fullName evidence="3">Helix-hairpin-helix domain-containing protein</fullName>
    </recommendedName>
</protein>
<dbReference type="Proteomes" id="UP001365405">
    <property type="component" value="Unassembled WGS sequence"/>
</dbReference>
<sequence length="96" mass="10390">MPTATVPAQPCTDTRFPPSERGFLLAEPRIGQGVIERLEEVGVHSLAQLAALGPSVVVRRICEGQGSLAWSNRRRALERALQRSRQIGLFSADAPA</sequence>
<name>A0ABU9CML8_9BURK</name>
<evidence type="ECO:0000313" key="2">
    <source>
        <dbReference type="Proteomes" id="UP001365405"/>
    </source>
</evidence>
<organism evidence="1 2">
    <name type="scientific">Pseudaquabacterium inlustre</name>
    <dbReference type="NCBI Taxonomy" id="2984192"/>
    <lineage>
        <taxon>Bacteria</taxon>
        <taxon>Pseudomonadati</taxon>
        <taxon>Pseudomonadota</taxon>
        <taxon>Betaproteobacteria</taxon>
        <taxon>Burkholderiales</taxon>
        <taxon>Sphaerotilaceae</taxon>
        <taxon>Pseudaquabacterium</taxon>
    </lineage>
</organism>
<gene>
    <name evidence="1" type="ORF">AACH10_21610</name>
</gene>
<dbReference type="Gene3D" id="1.10.150.20">
    <property type="entry name" value="5' to 3' exonuclease, C-terminal subdomain"/>
    <property type="match status" value="1"/>
</dbReference>
<comment type="caution">
    <text evidence="1">The sequence shown here is derived from an EMBL/GenBank/DDBJ whole genome shotgun (WGS) entry which is preliminary data.</text>
</comment>
<keyword evidence="2" id="KW-1185">Reference proteome</keyword>